<organism evidence="12 13">
    <name type="scientific">Megalurothrips usitatus</name>
    <name type="common">bean blossom thrips</name>
    <dbReference type="NCBI Taxonomy" id="439358"/>
    <lineage>
        <taxon>Eukaryota</taxon>
        <taxon>Metazoa</taxon>
        <taxon>Ecdysozoa</taxon>
        <taxon>Arthropoda</taxon>
        <taxon>Hexapoda</taxon>
        <taxon>Insecta</taxon>
        <taxon>Pterygota</taxon>
        <taxon>Neoptera</taxon>
        <taxon>Paraneoptera</taxon>
        <taxon>Thysanoptera</taxon>
        <taxon>Terebrantia</taxon>
        <taxon>Thripoidea</taxon>
        <taxon>Thripidae</taxon>
        <taxon>Megalurothrips</taxon>
    </lineage>
</organism>
<dbReference type="AlphaFoldDB" id="A0AAV7XGG1"/>
<evidence type="ECO:0000256" key="3">
    <source>
        <dbReference type="ARBA" id="ARBA00022692"/>
    </source>
</evidence>
<sequence>MPDMDSRVSREFIQKKIVTHNLEIKALIQDISHVSGPMELLNDMNAEGREKLAQLRKYIEQYEIMVRETSDLTERQDMKKEAESYQQQFTSSLAAFRQANVSAMFRIEKAAKTELLSHSDRNEGGGDLRARQRKDKAGLAKMSTNVTDQLLYISRNLADTTQRSAETLETLANSSTSVHSTRDELMTTSGVIQQSGSLLAKYGRRELTDKVLLFFAFAFFFACDLTLAAILATS</sequence>
<comment type="subcellular location">
    <subcellularLocation>
        <location evidence="1">Endoplasmic reticulum membrane</location>
        <topology evidence="1">Single-pass type IV membrane protein</topology>
    </subcellularLocation>
</comment>
<keyword evidence="5" id="KW-0931">ER-Golgi transport</keyword>
<dbReference type="GO" id="GO:0005789">
    <property type="term" value="C:endoplasmic reticulum membrane"/>
    <property type="evidence" value="ECO:0007669"/>
    <property type="project" value="UniProtKB-SubCell"/>
</dbReference>
<evidence type="ECO:0000256" key="9">
    <source>
        <dbReference type="ARBA" id="ARBA00037934"/>
    </source>
</evidence>
<comment type="caution">
    <text evidence="12">The sequence shown here is derived from an EMBL/GenBank/DDBJ whole genome shotgun (WGS) entry which is preliminary data.</text>
</comment>
<dbReference type="InterPro" id="IPR056173">
    <property type="entry name" value="Sec20_C"/>
</dbReference>
<reference evidence="12" key="1">
    <citation type="submission" date="2022-12" db="EMBL/GenBank/DDBJ databases">
        <title>Chromosome-level genome assembly of the bean flower thrips Megalurothrips usitatus.</title>
        <authorList>
            <person name="Ma L."/>
            <person name="Liu Q."/>
            <person name="Li H."/>
            <person name="Cai W."/>
        </authorList>
    </citation>
    <scope>NUCLEOTIDE SEQUENCE</scope>
    <source>
        <strain evidence="12">Cailab_2022a</strain>
    </source>
</reference>
<evidence type="ECO:0000256" key="6">
    <source>
        <dbReference type="ARBA" id="ARBA00022989"/>
    </source>
</evidence>
<name>A0AAV7XGG1_9NEOP</name>
<dbReference type="GO" id="GO:0006890">
    <property type="term" value="P:retrograde vesicle-mediated transport, Golgi to endoplasmic reticulum"/>
    <property type="evidence" value="ECO:0007669"/>
    <property type="project" value="InterPro"/>
</dbReference>
<keyword evidence="4" id="KW-0256">Endoplasmic reticulum</keyword>
<keyword evidence="13" id="KW-1185">Reference proteome</keyword>
<keyword evidence="3 10" id="KW-0812">Transmembrane</keyword>
<dbReference type="PANTHER" id="PTHR12825:SF0">
    <property type="entry name" value="VESICLE TRANSPORT PROTEIN SEC20"/>
    <property type="match status" value="1"/>
</dbReference>
<dbReference type="Pfam" id="PF03908">
    <property type="entry name" value="Sec20"/>
    <property type="match status" value="1"/>
</dbReference>
<keyword evidence="8 10" id="KW-0472">Membrane</keyword>
<accession>A0AAV7XGG1</accession>
<evidence type="ECO:0000256" key="5">
    <source>
        <dbReference type="ARBA" id="ARBA00022892"/>
    </source>
</evidence>
<evidence type="ECO:0000313" key="12">
    <source>
        <dbReference type="EMBL" id="KAJ1525161.1"/>
    </source>
</evidence>
<keyword evidence="7" id="KW-0175">Coiled coil</keyword>
<dbReference type="Proteomes" id="UP001075354">
    <property type="component" value="Chromosome 8"/>
</dbReference>
<dbReference type="PANTHER" id="PTHR12825">
    <property type="entry name" value="BNIP1-RELATED"/>
    <property type="match status" value="1"/>
</dbReference>
<evidence type="ECO:0000256" key="8">
    <source>
        <dbReference type="ARBA" id="ARBA00023136"/>
    </source>
</evidence>
<dbReference type="InterPro" id="IPR005606">
    <property type="entry name" value="Sec20"/>
</dbReference>
<protein>
    <recommendedName>
        <fullName evidence="11">Sec20 C-terminal domain-containing protein</fullName>
    </recommendedName>
</protein>
<feature type="transmembrane region" description="Helical" evidence="10">
    <location>
        <begin position="211"/>
        <end position="232"/>
    </location>
</feature>
<evidence type="ECO:0000256" key="1">
    <source>
        <dbReference type="ARBA" id="ARBA00004163"/>
    </source>
</evidence>
<dbReference type="GO" id="GO:0005484">
    <property type="term" value="F:SNAP receptor activity"/>
    <property type="evidence" value="ECO:0007669"/>
    <property type="project" value="InterPro"/>
</dbReference>
<dbReference type="EMBL" id="JAPTSV010000008">
    <property type="protein sequence ID" value="KAJ1525161.1"/>
    <property type="molecule type" value="Genomic_DNA"/>
</dbReference>
<evidence type="ECO:0000256" key="2">
    <source>
        <dbReference type="ARBA" id="ARBA00022448"/>
    </source>
</evidence>
<dbReference type="GO" id="GO:0031201">
    <property type="term" value="C:SNARE complex"/>
    <property type="evidence" value="ECO:0007669"/>
    <property type="project" value="TreeGrafter"/>
</dbReference>
<keyword evidence="2" id="KW-0813">Transport</keyword>
<evidence type="ECO:0000313" key="13">
    <source>
        <dbReference type="Proteomes" id="UP001075354"/>
    </source>
</evidence>
<comment type="similarity">
    <text evidence="9">Belongs to the SEC20 family.</text>
</comment>
<gene>
    <name evidence="12" type="ORF">ONE63_009995</name>
</gene>
<evidence type="ECO:0000256" key="7">
    <source>
        <dbReference type="ARBA" id="ARBA00023054"/>
    </source>
</evidence>
<feature type="domain" description="Sec20 C-terminal" evidence="11">
    <location>
        <begin position="143"/>
        <end position="223"/>
    </location>
</feature>
<evidence type="ECO:0000256" key="4">
    <source>
        <dbReference type="ARBA" id="ARBA00022824"/>
    </source>
</evidence>
<keyword evidence="6 10" id="KW-1133">Transmembrane helix</keyword>
<proteinExistence type="inferred from homology"/>
<evidence type="ECO:0000259" key="11">
    <source>
        <dbReference type="Pfam" id="PF03908"/>
    </source>
</evidence>
<evidence type="ECO:0000256" key="10">
    <source>
        <dbReference type="SAM" id="Phobius"/>
    </source>
</evidence>